<dbReference type="RefSeq" id="WP_141811286.1">
    <property type="nucleotide sequence ID" value="NZ_VFPG01000001.1"/>
</dbReference>
<dbReference type="AlphaFoldDB" id="A0A543FI58"/>
<dbReference type="OrthoDB" id="3531634at2"/>
<dbReference type="Proteomes" id="UP000316331">
    <property type="component" value="Unassembled WGS sequence"/>
</dbReference>
<dbReference type="EMBL" id="VFPG01000001">
    <property type="protein sequence ID" value="TQM33538.1"/>
    <property type="molecule type" value="Genomic_DNA"/>
</dbReference>
<name>A0A543FI58_9NOCA</name>
<gene>
    <name evidence="1" type="ORF">FB390_5271</name>
</gene>
<proteinExistence type="predicted"/>
<evidence type="ECO:0000313" key="1">
    <source>
        <dbReference type="EMBL" id="TQM33538.1"/>
    </source>
</evidence>
<protein>
    <submittedName>
        <fullName evidence="1">Uncharacterized protein</fullName>
    </submittedName>
</protein>
<sequence length="165" mass="17524">MGWNVAGLLVEGEVGTDELAALPGAPDDNGETVSGYEVFSNSFQGDYAVATVGGWTVLADPWISALYDESVGPRLAKGRRLLTFLGNGTTDMYGVGWYVDGELVRDVLVAEGEPVAQEGVPLPEEDGLGLHQEDDLFALMLRLTGVDFGSVADAEYRVLDNTQPG</sequence>
<accession>A0A543FI58</accession>
<evidence type="ECO:0000313" key="2">
    <source>
        <dbReference type="Proteomes" id="UP000316331"/>
    </source>
</evidence>
<comment type="caution">
    <text evidence="1">The sequence shown here is derived from an EMBL/GenBank/DDBJ whole genome shotgun (WGS) entry which is preliminary data.</text>
</comment>
<organism evidence="1 2">
    <name type="scientific">Nocardia bhagyanarayanae</name>
    <dbReference type="NCBI Taxonomy" id="1215925"/>
    <lineage>
        <taxon>Bacteria</taxon>
        <taxon>Bacillati</taxon>
        <taxon>Actinomycetota</taxon>
        <taxon>Actinomycetes</taxon>
        <taxon>Mycobacteriales</taxon>
        <taxon>Nocardiaceae</taxon>
        <taxon>Nocardia</taxon>
    </lineage>
</organism>
<keyword evidence="2" id="KW-1185">Reference proteome</keyword>
<reference evidence="1 2" key="1">
    <citation type="submission" date="2019-06" db="EMBL/GenBank/DDBJ databases">
        <title>Sequencing the genomes of 1000 actinobacteria strains.</title>
        <authorList>
            <person name="Klenk H.-P."/>
        </authorList>
    </citation>
    <scope>NUCLEOTIDE SEQUENCE [LARGE SCALE GENOMIC DNA]</scope>
    <source>
        <strain evidence="1 2">DSM 103495</strain>
    </source>
</reference>